<sequence>MNIGKNLNTLMKNYGVNALDIERLTGVPSSTTYRILKNKAGNPTIEVLKKLANFFQITVSQLIGEETFGCKQIPFIANEKLSRFIEEGHVLNITDSSIPVDIPLSSKCFATHAHDCLMEPYIIKDSIVIVDPDKELKTKDFALLLKRNQAESKIRQIIKNDDDIYLKVLNNEFPIPLEKYFPEDYSFIGCIVHYRTNLMNFSLPQQSIEDFSNKSKITLVT</sequence>
<dbReference type="AlphaFoldDB" id="A0A3A5L9F0"/>
<comment type="caution">
    <text evidence="2">The sequence shown here is derived from an EMBL/GenBank/DDBJ whole genome shotgun (WGS) entry which is preliminary data.</text>
</comment>
<dbReference type="Gene3D" id="1.10.260.40">
    <property type="entry name" value="lambda repressor-like DNA-binding domains"/>
    <property type="match status" value="1"/>
</dbReference>
<gene>
    <name evidence="2" type="ORF">D6J04_14545</name>
</gene>
<feature type="domain" description="HTH cro/C1-type" evidence="1">
    <location>
        <begin position="7"/>
        <end position="62"/>
    </location>
</feature>
<dbReference type="Pfam" id="PF00717">
    <property type="entry name" value="Peptidase_S24"/>
    <property type="match status" value="1"/>
</dbReference>
<accession>A0A3A5L9F0</accession>
<dbReference type="EMBL" id="QZWB01000029">
    <property type="protein sequence ID" value="RJT43307.1"/>
    <property type="molecule type" value="Genomic_DNA"/>
</dbReference>
<evidence type="ECO:0000313" key="3">
    <source>
        <dbReference type="Proteomes" id="UP000270757"/>
    </source>
</evidence>
<proteinExistence type="predicted"/>
<dbReference type="SUPFAM" id="SSF47413">
    <property type="entry name" value="lambda repressor-like DNA-binding domains"/>
    <property type="match status" value="1"/>
</dbReference>
<reference evidence="2 3" key="1">
    <citation type="submission" date="2018-09" db="EMBL/GenBank/DDBJ databases">
        <title>Draft genome sequences of Legionella taurinensis isolated from water samples.</title>
        <authorList>
            <person name="Chakeri A."/>
            <person name="Allerberger F."/>
            <person name="Kundi M."/>
            <person name="Ruppitsch W."/>
            <person name="Schmid D."/>
        </authorList>
    </citation>
    <scope>NUCLEOTIDE SEQUENCE [LARGE SCALE GENOMIC DNA]</scope>
    <source>
        <strain evidence="2 3">4570-18-6</strain>
    </source>
</reference>
<dbReference type="CDD" id="cd00093">
    <property type="entry name" value="HTH_XRE"/>
    <property type="match status" value="1"/>
</dbReference>
<dbReference type="GO" id="GO:0003677">
    <property type="term" value="F:DNA binding"/>
    <property type="evidence" value="ECO:0007669"/>
    <property type="project" value="InterPro"/>
</dbReference>
<evidence type="ECO:0000259" key="1">
    <source>
        <dbReference type="PROSITE" id="PS50943"/>
    </source>
</evidence>
<dbReference type="PROSITE" id="PS50943">
    <property type="entry name" value="HTH_CROC1"/>
    <property type="match status" value="1"/>
</dbReference>
<evidence type="ECO:0000313" key="2">
    <source>
        <dbReference type="EMBL" id="RJT43307.1"/>
    </source>
</evidence>
<dbReference type="Pfam" id="PF13443">
    <property type="entry name" value="HTH_26"/>
    <property type="match status" value="1"/>
</dbReference>
<organism evidence="2 3">
    <name type="scientific">Legionella taurinensis</name>
    <dbReference type="NCBI Taxonomy" id="70611"/>
    <lineage>
        <taxon>Bacteria</taxon>
        <taxon>Pseudomonadati</taxon>
        <taxon>Pseudomonadota</taxon>
        <taxon>Gammaproteobacteria</taxon>
        <taxon>Legionellales</taxon>
        <taxon>Legionellaceae</taxon>
        <taxon>Legionella</taxon>
    </lineage>
</organism>
<dbReference type="RefSeq" id="WP_115300952.1">
    <property type="nucleotide sequence ID" value="NZ_CAAAIR010000027.1"/>
</dbReference>
<dbReference type="InterPro" id="IPR010982">
    <property type="entry name" value="Lambda_DNA-bd_dom_sf"/>
</dbReference>
<dbReference type="SUPFAM" id="SSF51306">
    <property type="entry name" value="LexA/Signal peptidase"/>
    <property type="match status" value="1"/>
</dbReference>
<dbReference type="InterPro" id="IPR015927">
    <property type="entry name" value="Peptidase_S24_S26A/B/C"/>
</dbReference>
<dbReference type="Proteomes" id="UP000270757">
    <property type="component" value="Unassembled WGS sequence"/>
</dbReference>
<dbReference type="SMART" id="SM00530">
    <property type="entry name" value="HTH_XRE"/>
    <property type="match status" value="1"/>
</dbReference>
<protein>
    <recommendedName>
        <fullName evidence="1">HTH cro/C1-type domain-containing protein</fullName>
    </recommendedName>
</protein>
<dbReference type="InterPro" id="IPR036286">
    <property type="entry name" value="LexA/Signal_pep-like_sf"/>
</dbReference>
<dbReference type="InterPro" id="IPR001387">
    <property type="entry name" value="Cro/C1-type_HTH"/>
</dbReference>
<dbReference type="Gene3D" id="2.10.109.10">
    <property type="entry name" value="Umud Fragment, subunit A"/>
    <property type="match status" value="1"/>
</dbReference>
<name>A0A3A5L9F0_9GAMM</name>
<dbReference type="GeneID" id="48948233"/>